<proteinExistence type="predicted"/>
<comment type="caution">
    <text evidence="2">The sequence shown here is derived from an EMBL/GenBank/DDBJ whole genome shotgun (WGS) entry which is preliminary data.</text>
</comment>
<accession>A0ABR7NRN0</accession>
<gene>
    <name evidence="2" type="ORF">H8708_05910</name>
</gene>
<keyword evidence="3" id="KW-1185">Reference proteome</keyword>
<reference evidence="2 3" key="1">
    <citation type="submission" date="2020-08" db="EMBL/GenBank/DDBJ databases">
        <title>Genome public.</title>
        <authorList>
            <person name="Liu C."/>
            <person name="Sun Q."/>
        </authorList>
    </citation>
    <scope>NUCLEOTIDE SEQUENCE [LARGE SCALE GENOMIC DNA]</scope>
    <source>
        <strain evidence="2 3">BX10</strain>
    </source>
</reference>
<dbReference type="InterPro" id="IPR014245">
    <property type="entry name" value="Spore_III_AF"/>
</dbReference>
<dbReference type="EMBL" id="JACRTJ010000013">
    <property type="protein sequence ID" value="MBC8598770.1"/>
    <property type="molecule type" value="Genomic_DNA"/>
</dbReference>
<keyword evidence="1" id="KW-1133">Transmembrane helix</keyword>
<evidence type="ECO:0000313" key="2">
    <source>
        <dbReference type="EMBL" id="MBC8598770.1"/>
    </source>
</evidence>
<sequence length="212" mass="24029">MEAVYEWIRSLVFYLILMTTVLNFLPDRKYEKYLRLFTGMVFILLVFGPLGDLTGLEERMAGAFGRITFQNDVKLLQREIADADGTRMKRLADSYRRAVETDLMTMAESAGLECRQAEAVVEEDPERPGFGSVLEVKLIVGIPGSGIPGPLEGDTEAFRGQGAETWSREENGREAGLERRRRANREIGNLKIRIGEYYGVEEGRIRIDLEDE</sequence>
<evidence type="ECO:0000313" key="3">
    <source>
        <dbReference type="Proteomes" id="UP000647491"/>
    </source>
</evidence>
<evidence type="ECO:0000256" key="1">
    <source>
        <dbReference type="SAM" id="Phobius"/>
    </source>
</evidence>
<protein>
    <submittedName>
        <fullName evidence="2">Stage III sporulation protein AF</fullName>
    </submittedName>
</protein>
<keyword evidence="1" id="KW-0472">Membrane</keyword>
<organism evidence="2 3">
    <name type="scientific">Enterocloster hominis</name>
    <name type="common">ex Liu et al. 2021</name>
    <dbReference type="NCBI Taxonomy" id="2763663"/>
    <lineage>
        <taxon>Bacteria</taxon>
        <taxon>Bacillati</taxon>
        <taxon>Bacillota</taxon>
        <taxon>Clostridia</taxon>
        <taxon>Lachnospirales</taxon>
        <taxon>Lachnospiraceae</taxon>
        <taxon>Enterocloster</taxon>
    </lineage>
</organism>
<keyword evidence="1" id="KW-0812">Transmembrane</keyword>
<dbReference type="Pfam" id="PF09581">
    <property type="entry name" value="Spore_III_AF"/>
    <property type="match status" value="1"/>
</dbReference>
<feature type="transmembrane region" description="Helical" evidence="1">
    <location>
        <begin position="33"/>
        <end position="51"/>
    </location>
</feature>
<name>A0ABR7NRN0_9FIRM</name>
<dbReference type="RefSeq" id="WP_262427268.1">
    <property type="nucleotide sequence ID" value="NZ_JACRTJ010000013.1"/>
</dbReference>
<dbReference type="Proteomes" id="UP000647491">
    <property type="component" value="Unassembled WGS sequence"/>
</dbReference>
<feature type="transmembrane region" description="Helical" evidence="1">
    <location>
        <begin position="6"/>
        <end position="26"/>
    </location>
</feature>